<sequence>MTMGQKIGEPSFSRDIEREIFETCAAIRPVSIPKLMLVAWRVKEWLEPLLYRTIAVQYKVAMEPYPIFRWDALLSAARSKSASFFRDHVRNIAIYAPYESDEAAAAEILPLCTGLTNLEIGSDGIAANHTMFANLQPTHLTMYLSPILRTFLPSHSFFARISHLVINDPVIDTHIEQCLPLLPCLTHLAIYDTPTRTILRILTTCEGIAVFVDFRRYLDDDTAPTMDRRFVVMDRREILLDWQLGVYNGQDFWAIAENIIARRPPGDNEASEYRIHVVKDFPFPKRRLRPYFDDI</sequence>
<proteinExistence type="predicted"/>
<dbReference type="EMBL" id="JAWWNJ010000008">
    <property type="protein sequence ID" value="KAK7050619.1"/>
    <property type="molecule type" value="Genomic_DNA"/>
</dbReference>
<evidence type="ECO:0000313" key="2">
    <source>
        <dbReference type="Proteomes" id="UP001362999"/>
    </source>
</evidence>
<evidence type="ECO:0008006" key="3">
    <source>
        <dbReference type="Google" id="ProtNLM"/>
    </source>
</evidence>
<keyword evidence="2" id="KW-1185">Reference proteome</keyword>
<evidence type="ECO:0000313" key="1">
    <source>
        <dbReference type="EMBL" id="KAK7050619.1"/>
    </source>
</evidence>
<accession>A0AAW0DCU5</accession>
<reference evidence="1 2" key="1">
    <citation type="journal article" date="2024" name="J Genomics">
        <title>Draft genome sequencing and assembly of Favolaschia claudopus CIRM-BRFM 2984 isolated from oak limbs.</title>
        <authorList>
            <person name="Navarro D."/>
            <person name="Drula E."/>
            <person name="Chaduli D."/>
            <person name="Cazenave R."/>
            <person name="Ahrendt S."/>
            <person name="Wang J."/>
            <person name="Lipzen A."/>
            <person name="Daum C."/>
            <person name="Barry K."/>
            <person name="Grigoriev I.V."/>
            <person name="Favel A."/>
            <person name="Rosso M.N."/>
            <person name="Martin F."/>
        </authorList>
    </citation>
    <scope>NUCLEOTIDE SEQUENCE [LARGE SCALE GENOMIC DNA]</scope>
    <source>
        <strain evidence="1 2">CIRM-BRFM 2984</strain>
    </source>
</reference>
<gene>
    <name evidence="1" type="ORF">R3P38DRAFT_2686918</name>
</gene>
<protein>
    <recommendedName>
        <fullName evidence="3">F-box domain-containing protein</fullName>
    </recommendedName>
</protein>
<organism evidence="1 2">
    <name type="scientific">Favolaschia claudopus</name>
    <dbReference type="NCBI Taxonomy" id="2862362"/>
    <lineage>
        <taxon>Eukaryota</taxon>
        <taxon>Fungi</taxon>
        <taxon>Dikarya</taxon>
        <taxon>Basidiomycota</taxon>
        <taxon>Agaricomycotina</taxon>
        <taxon>Agaricomycetes</taxon>
        <taxon>Agaricomycetidae</taxon>
        <taxon>Agaricales</taxon>
        <taxon>Marasmiineae</taxon>
        <taxon>Mycenaceae</taxon>
        <taxon>Favolaschia</taxon>
    </lineage>
</organism>
<dbReference type="AlphaFoldDB" id="A0AAW0DCU5"/>
<comment type="caution">
    <text evidence="1">The sequence shown here is derived from an EMBL/GenBank/DDBJ whole genome shotgun (WGS) entry which is preliminary data.</text>
</comment>
<name>A0AAW0DCU5_9AGAR</name>
<dbReference type="Proteomes" id="UP001362999">
    <property type="component" value="Unassembled WGS sequence"/>
</dbReference>